<dbReference type="InterPro" id="IPR001353">
    <property type="entry name" value="Proteasome_sua/b"/>
</dbReference>
<dbReference type="AlphaFoldDB" id="A0A0N5ALJ8"/>
<dbReference type="Gene3D" id="3.60.20.10">
    <property type="entry name" value="Glutamine Phosphoribosylpyrophosphate, subunit 1, domain 1"/>
    <property type="match status" value="1"/>
</dbReference>
<name>A0A0N5ALJ8_9BILA</name>
<evidence type="ECO:0000256" key="1">
    <source>
        <dbReference type="ARBA" id="ARBA00022490"/>
    </source>
</evidence>
<keyword evidence="1 6" id="KW-0963">Cytoplasm</keyword>
<dbReference type="STRING" id="451379.A0A0N5ALJ8"/>
<dbReference type="CDD" id="cd03759">
    <property type="entry name" value="proteasome_beta_type_3"/>
    <property type="match status" value="1"/>
</dbReference>
<evidence type="ECO:0000256" key="3">
    <source>
        <dbReference type="ARBA" id="ARBA00023242"/>
    </source>
</evidence>
<reference evidence="8" key="1">
    <citation type="submission" date="2017-02" db="UniProtKB">
        <authorList>
            <consortium name="WormBaseParasite"/>
        </authorList>
    </citation>
    <scope>IDENTIFICATION</scope>
</reference>
<evidence type="ECO:0000256" key="6">
    <source>
        <dbReference type="RuleBase" id="RU004203"/>
    </source>
</evidence>
<dbReference type="Pfam" id="PF00227">
    <property type="entry name" value="Proteasome"/>
    <property type="match status" value="1"/>
</dbReference>
<dbReference type="PROSITE" id="PS00854">
    <property type="entry name" value="PROTEASOME_BETA_1"/>
    <property type="match status" value="1"/>
</dbReference>
<dbReference type="FunFam" id="3.60.20.10:FF:000003">
    <property type="entry name" value="Proteasome subunit beta type-3"/>
    <property type="match status" value="1"/>
</dbReference>
<dbReference type="InterPro" id="IPR023333">
    <property type="entry name" value="Proteasome_suB-type"/>
</dbReference>
<dbReference type="InterPro" id="IPR033811">
    <property type="entry name" value="Proteasome_beta_3"/>
</dbReference>
<proteinExistence type="inferred from homology"/>
<sequence>MSIMSYNGGTILAMAGDQCVCIATDLRFGEQMTTVATSVKKVHKLGEKVYIGLGGFSSDAKTVLDEIAFRKTLYELKEKRKIKPKVAATMVSNLLYYHRFGSYFTEPLIAGLDPVTNKPYICAMDTIGCIAAPKDFVAVGTGTEYLLGVCEGFWREGMNSEELFEATAQSMLSAMERDAASGWGVVVYTITKDKVNVKTLKARMD</sequence>
<dbReference type="GO" id="GO:0005737">
    <property type="term" value="C:cytoplasm"/>
    <property type="evidence" value="ECO:0007669"/>
    <property type="project" value="UniProtKB-SubCell"/>
</dbReference>
<dbReference type="GO" id="GO:0005634">
    <property type="term" value="C:nucleus"/>
    <property type="evidence" value="ECO:0007669"/>
    <property type="project" value="UniProtKB-SubCell"/>
</dbReference>
<evidence type="ECO:0000256" key="4">
    <source>
        <dbReference type="ARBA" id="ARBA00024953"/>
    </source>
</evidence>
<dbReference type="Proteomes" id="UP000046393">
    <property type="component" value="Unplaced"/>
</dbReference>
<dbReference type="GO" id="GO:0043161">
    <property type="term" value="P:proteasome-mediated ubiquitin-dependent protein catabolic process"/>
    <property type="evidence" value="ECO:0007669"/>
    <property type="project" value="InterPro"/>
</dbReference>
<keyword evidence="7" id="KW-1185">Reference proteome</keyword>
<dbReference type="PROSITE" id="PS51476">
    <property type="entry name" value="PROTEASOME_BETA_2"/>
    <property type="match status" value="1"/>
</dbReference>
<dbReference type="InterPro" id="IPR016050">
    <property type="entry name" value="Proteasome_bsu_CS"/>
</dbReference>
<dbReference type="WBParaSite" id="SMUV_0000541901-mRNA-1">
    <property type="protein sequence ID" value="SMUV_0000541901-mRNA-1"/>
    <property type="gene ID" value="SMUV_0000541901"/>
</dbReference>
<organism evidence="7 8">
    <name type="scientific">Syphacia muris</name>
    <dbReference type="NCBI Taxonomy" id="451379"/>
    <lineage>
        <taxon>Eukaryota</taxon>
        <taxon>Metazoa</taxon>
        <taxon>Ecdysozoa</taxon>
        <taxon>Nematoda</taxon>
        <taxon>Chromadorea</taxon>
        <taxon>Rhabditida</taxon>
        <taxon>Spirurina</taxon>
        <taxon>Oxyuridomorpha</taxon>
        <taxon>Oxyuroidea</taxon>
        <taxon>Oxyuridae</taxon>
        <taxon>Syphacia</taxon>
    </lineage>
</organism>
<comment type="subcellular location">
    <subcellularLocation>
        <location evidence="6">Cytoplasm</location>
    </subcellularLocation>
    <subcellularLocation>
        <location evidence="6">Nucleus</location>
    </subcellularLocation>
</comment>
<comment type="function">
    <text evidence="4">Non-catalytic component of the proteasome, a multicatalytic proteinase complex which is characterized by its ability to cleave peptides with Arg, Phe, Tyr, Leu, and Glu adjacent to the leaving group at neutral or slightly basic pH. The proteasome has an ATP-dependent proteolytic activity.</text>
</comment>
<evidence type="ECO:0000313" key="7">
    <source>
        <dbReference type="Proteomes" id="UP000046393"/>
    </source>
</evidence>
<evidence type="ECO:0000313" key="8">
    <source>
        <dbReference type="WBParaSite" id="SMUV_0000541901-mRNA-1"/>
    </source>
</evidence>
<comment type="subunit">
    <text evidence="6">Component of the proteasome complex.</text>
</comment>
<evidence type="ECO:0000256" key="5">
    <source>
        <dbReference type="ARBA" id="ARBA00026071"/>
    </source>
</evidence>
<dbReference type="PANTHER" id="PTHR32194">
    <property type="entry name" value="METALLOPROTEASE TLDD"/>
    <property type="match status" value="1"/>
</dbReference>
<keyword evidence="3 6" id="KW-0539">Nucleus</keyword>
<dbReference type="PANTHER" id="PTHR32194:SF10">
    <property type="entry name" value="PROTEASOME SUBUNIT BETA TYPE-3"/>
    <property type="match status" value="1"/>
</dbReference>
<protein>
    <recommendedName>
        <fullName evidence="6">Proteasome subunit beta</fullName>
    </recommendedName>
</protein>
<accession>A0A0N5ALJ8</accession>
<dbReference type="SUPFAM" id="SSF56235">
    <property type="entry name" value="N-terminal nucleophile aminohydrolases (Ntn hydrolases)"/>
    <property type="match status" value="1"/>
</dbReference>
<keyword evidence="2 6" id="KW-0647">Proteasome</keyword>
<comment type="subunit">
    <text evidence="5">The 26S proteasome consists of a 20S proteasome core and two 19S regulatory subunits. The 20S proteasome core is composed of 28 subunits that are arranged in four stacked rings, resulting in a barrel-shaped structure. The two end rings are each formed by seven alpha subunits, and the two central rings are each formed by seven beta subunits. The catalytic chamber with the active sites is on the inside of the barrel.</text>
</comment>
<comment type="similarity">
    <text evidence="6">Belongs to the peptidase T1B family.</text>
</comment>
<dbReference type="InterPro" id="IPR029055">
    <property type="entry name" value="Ntn_hydrolases_N"/>
</dbReference>
<evidence type="ECO:0000256" key="2">
    <source>
        <dbReference type="ARBA" id="ARBA00022942"/>
    </source>
</evidence>
<comment type="function">
    <text evidence="6">Component of the proteasome, a multicatalytic proteinase complex which is characterized by its ability to cleave peptides with Arg, Phe, Tyr, Leu, and Glu adjacent to the leaving group at neutral or slightly basic pH. The proteasome has an ATP-dependent proteolytic activity.</text>
</comment>
<dbReference type="GO" id="GO:0019774">
    <property type="term" value="C:proteasome core complex, beta-subunit complex"/>
    <property type="evidence" value="ECO:0007669"/>
    <property type="project" value="InterPro"/>
</dbReference>